<dbReference type="InterPro" id="IPR042099">
    <property type="entry name" value="ANL_N_sf"/>
</dbReference>
<dbReference type="InterPro" id="IPR029063">
    <property type="entry name" value="SAM-dependent_MTases_sf"/>
</dbReference>
<keyword evidence="3" id="KW-0436">Ligase</keyword>
<evidence type="ECO:0000256" key="6">
    <source>
        <dbReference type="ARBA" id="ARBA00023002"/>
    </source>
</evidence>
<sequence>MYDPVAIVGTACRFPGEASSPSRLWNLLKAPRDVLKEFPSDRINMNNFYHENGDTHGRTNVQHRSYLLDEDIRHFDAPFFRINPKEAADMDPQQRILLETVYEAFEAAGWSLSDVNGSKTSVHVGSMTEDYTSIQSRDPDTTGSHAATGVSRSILSNRISYAFNLHGASLSLDTACSSSLVALHLAAQGLQRGEATQAVVAGTNLLMDPFWYIGESSMHLLSSDSRCRMWDKEASGYARGEGCAAVILKTLSQAIRDGDHIECVIRGSLVNSDGTTNGITMPSPTAQAELIRQTYQAAGLDPVTDRCQYFECHGTGTQAGDPVESQAIQDAFFPEDKQKGDEVLYCGSIKTIIGHLEGCAGLAGVLKASLAIQNKEIPPNMHFNQLNPKVEPFYKNLEVPVSLLPWPETYGEPRRASVNSFGFGGTNALFNKTIMECEEALRTIPQPPSWSLSEELSAEPTKSRVSQAQFSQPLCTAIQIGLVDLLRACGVRFSAVVGHSSGEIGAAYAAGLLTKKDAMGISYYRGQVAHLARGDAGVSGGMMAASMSFDAARDLCSQPRFKNRITVAASNSPSSVTLSGDKDAILEMKEHLDQVNIQARALQVDVAYHSHHMLACADAYLGHLRKLDIRIQKPADDQACQWYSSVRANTNILDRPFESGLEAQYWLDNMVQPVLFSEAVKLAVQAAPSKFNAAIEVGPHPALKGPVNQTLKQSIDYSPQYTSCLSRGKDGIETFAEMLSELWSIAPSSIDLSGWRQAMGLDARPQVLKNLPSYAWDHSQIHWRESRVVRNYRLGKQPPHDLLGRLWNDAQYEHIWRNIFQLKEMPWVKGHVFQGQVLFPATGYIGLAVDAAKAFVAGRSIKLVEVHDMAIPTALVIGEGDEVEVLFTIRSRVSPAKVKDDSILEAEFTCYSYPDGREADKNCDGRLLIHLGEPKPEDIAPTYISDVELTPFNVDRFYNAASSIGFGYEGAFRALTSLNRSWGHAKAVASWSKEDLDVSCTLHPAILDVALQAGLATFVSTAEGSMPSSYLPVGVKRVLIHPNLGFKSLDGSTSIEIEAYMTTPELGTLTEADITVRGKDGMSDGSGGIQLEGIQFKAISEPQPSEDRNLFAKTVWGPDTAYGLVHPPNTGTSARHSKYTPEEYERVAFFYLRSLGLSVNAGELKAEKPHHQDLLRFIDRTVAQFREADHPVLMKEWLDDTSDTIQNLLSRDPSDVDMAMLSSSGERTRNLLGGNSEPAHEDALRSFYDKGSSGAVCDEYIAKLALQVSHKFPRTNILEISAGVRNTTSAILSTIGDAYEQYTCTAASETVLDSLKGMRSTTESDSLSFKVFDIEADAASQGFEAGSYDIVIATDVLRGTPDLSKAVQNVRSLLRPGGFLIATELTGTSLRPTAIMGGLETWWAGVREREAASPIVTTGEWDKLLEQHGFSGIDCVLNDQDHAGIHGFSVFSSQATDDRLDILRDPLTSMDMITPTPVILVGGETGKVSKLIRQTLRMVRGWATEVQTYNRFDQIDCSQMPTGASVISFQDLDKPIFSSPPSQNELGNLQRVIEVSRNVLWVTSRRISDDPYANIMVGIGKGLKVECPDINIGYLDFDGDEPWDTQVLMTQFLRLIFSSSPGVTDGMLWAEEPEVVFKNSQLLVPRVLADHTSNEMYNAKRRRITKVVDDSVPIEISRNAASAEPAIVCSRPLGLPENHLPVQVELSVALHDEDGSACFLCYGRVKEQGNRAVLALSETESSVAHVHKDSDFSFLGVQEFNPEYLANLASFLIASNVVDNLPRHGTTLVCGVSDDLADTIRTLAVEAGREVLFVAISADRERKRDGWIYVHPKSTARLFQQMIPRDSSSLYGLSQHDTEIVSPWVPAACRVQTFDAKALLQTSVEEVVKSHSALRETLASGSKLEVVKIHEVSQHHSSPARLSVVTDWKRGNPVSAVLRGLEPTTLFSPHKTYFLVGMASELGQSLTSFLVRGGVRHIVLSSRNPKGGQNWIHNLQAVGIDIRVVKMDVTVRSQVRDTVAMLRRTMPEIGGVTNAALVLEPGIFANLSAESVAKQMKPKIYGTAHLDDEFKNTNLDFFMAFGSLATVCGNAGQPMYHAGNAFMMSLIENRRRRGLAASILNFGMLVDVGYVARADRSSGPGPNVEEFLRADLTTALSEADFHHVILQGVAAGKPSSPSGEVIMGFEMFHDQGEGVRPRWTTMPLFSHMVRVLKATEDGQSDNAPSSIQQWQQSLEDALTIDEAIPPITELLSKKVESMIHVSLHSIHPDEPMSHLGIDSINAIEIRKWLREKLDADVSMLKILGRDSLSSILRTAAEQYIAKRSPKKSTVRNEASTAEAPQQAKTSEPKAALNVQKQSVGPNQPEDVHDARGSEASLTSSQSLTEASSQLPGPQLRFVRSTRLSHAQAGFFYLSVFSDNPTSFNLTGKLTIKGPLDVERFSHAFDLVMNHHEALRSCFLATSDSSEVMQHVRESAVPRLGRLQSTKEAAKADVEKTLDEIANHEYSLATGDTLRATLINRGPQLHTLVMGFHNIALDAISMRFIFDDLDRAYRTQKLSPASASYLDLTLQQFHDIESGNFDESIDYWKRLLDPVPEAIPLLPMAKVKTRQNRRSYGYHLVERELSSEMVQRVIEISQAHGVPLMHLYLSFMRVFLCRLLDIDDLCIGIMSHGRDPTSKFGATVGHVANILPVRFKGSRDQPFPEVLENTFSTLLDSFDHQSVPFAVIADKVKAERSEGGMPLVQVAYDYRVGEKLANSVGDCSMELDDDIVYTTLYDLTIDVVSSASNGHMLNIRCSDDFYSLLTTKFIAETFVNVIESLVSDTSVVLKDIGLFSDTQLQQARTVAQGPDVNHSWPQSLSERFEQVVASFPDSIAVKDGNKTITYSQLKRLVGIYASILLEANTTAGSRIAVFCEPSIDLYATMLAVFHIGACFVPLDVSVPVTRRNDMMKACQPDLLVFHAATAPSALKDHGDYRSLSITESARAHTGHTRSPERALSDPGSDSYIIFTSGSTGIPKGIKLHQRGMMNYAAHTSKAYGFGQLRVLQQTSIGFDLSFAQIYNAFTNGGTLVVTSVEARGDPDVLSRLILDEKVEYTIGTPSEYNLLLNYASDVLQRCHSWRFCHTAGEALPERLVEGMRELKLPSLILTDVYGPAEAFIVTNRDILVHVDAARDGANSSTGSIGYVLPNTSVYITSEVDGSLLPVGMPGEICIAGGGVANGYLDAGLGDGKFVENPFASAGYLTQGFNVMYKSGDRGVLHADGSIDFLGRCAGHDTMIKLRGLRIDLREVAGAILAAAPNDLADAAVTVRGEPQFLVCHIVFKPGRHLEQDELVALLQRLELPQYMIPSVIVPLERLPVTPNGKLNTAILESLPLSAVSSQAEVEGEVSGTEADLRAIWIDVIGAVGQMANIRPDSSFFSVGGNSLLLVQVQHGVRRKFGVRIHLRLLREASDLRAMAAIIERERS</sequence>
<evidence type="ECO:0000256" key="7">
    <source>
        <dbReference type="ARBA" id="ARBA00023268"/>
    </source>
</evidence>
<evidence type="ECO:0000256" key="5">
    <source>
        <dbReference type="ARBA" id="ARBA00022737"/>
    </source>
</evidence>
<dbReference type="InterPro" id="IPR016035">
    <property type="entry name" value="Acyl_Trfase/lysoPLipase"/>
</dbReference>
<dbReference type="SMART" id="SM00825">
    <property type="entry name" value="PKS_KS"/>
    <property type="match status" value="1"/>
</dbReference>
<dbReference type="Pfam" id="PF00501">
    <property type="entry name" value="AMP-binding"/>
    <property type="match status" value="1"/>
</dbReference>
<dbReference type="InterPro" id="IPR001227">
    <property type="entry name" value="Ac_transferase_dom_sf"/>
</dbReference>
<proteinExistence type="predicted"/>
<dbReference type="SUPFAM" id="SSF52777">
    <property type="entry name" value="CoA-dependent acyltransferases"/>
    <property type="match status" value="2"/>
</dbReference>
<keyword evidence="1" id="KW-0596">Phosphopantetheine</keyword>
<evidence type="ECO:0000256" key="8">
    <source>
        <dbReference type="PROSITE-ProRule" id="PRU01363"/>
    </source>
</evidence>
<dbReference type="Pfam" id="PF02801">
    <property type="entry name" value="Ketoacyl-synt_C"/>
    <property type="match status" value="1"/>
</dbReference>
<dbReference type="InterPro" id="IPR020807">
    <property type="entry name" value="PKS_DH"/>
</dbReference>
<evidence type="ECO:0000256" key="1">
    <source>
        <dbReference type="ARBA" id="ARBA00022450"/>
    </source>
</evidence>
<evidence type="ECO:0000259" key="11">
    <source>
        <dbReference type="PROSITE" id="PS52004"/>
    </source>
</evidence>
<dbReference type="SMART" id="SM00822">
    <property type="entry name" value="PKS_KR"/>
    <property type="match status" value="1"/>
</dbReference>
<feature type="compositionally biased region" description="Polar residues" evidence="9">
    <location>
        <begin position="2375"/>
        <end position="2391"/>
    </location>
</feature>
<feature type="active site" description="Proton acceptor; for dehydratase activity" evidence="8">
    <location>
        <position position="831"/>
    </location>
</feature>
<feature type="domain" description="Carrier" evidence="10">
    <location>
        <begin position="3386"/>
        <end position="3465"/>
    </location>
</feature>
<dbReference type="CDD" id="cd00833">
    <property type="entry name" value="PKS"/>
    <property type="match status" value="1"/>
</dbReference>
<dbReference type="InterPro" id="IPR000873">
    <property type="entry name" value="AMP-dep_synth/lig_dom"/>
</dbReference>
<dbReference type="InterPro" id="IPR057326">
    <property type="entry name" value="KR_dom"/>
</dbReference>
<dbReference type="Pfam" id="PF08659">
    <property type="entry name" value="KR"/>
    <property type="match status" value="1"/>
</dbReference>
<feature type="active site" description="Proton donor; for dehydratase activity" evidence="8">
    <location>
        <position position="1008"/>
    </location>
</feature>
<dbReference type="InterPro" id="IPR020841">
    <property type="entry name" value="PKS_Beta-ketoAc_synthase_dom"/>
</dbReference>
<dbReference type="InterPro" id="IPR001242">
    <property type="entry name" value="Condensation_dom"/>
</dbReference>
<organism evidence="13 14">
    <name type="scientific">Diaporthe eres</name>
    <name type="common">Phomopsis oblonga</name>
    <dbReference type="NCBI Taxonomy" id="83184"/>
    <lineage>
        <taxon>Eukaryota</taxon>
        <taxon>Fungi</taxon>
        <taxon>Dikarya</taxon>
        <taxon>Ascomycota</taxon>
        <taxon>Pezizomycotina</taxon>
        <taxon>Sordariomycetes</taxon>
        <taxon>Sordariomycetidae</taxon>
        <taxon>Diaporthales</taxon>
        <taxon>Diaporthaceae</taxon>
        <taxon>Diaporthe</taxon>
        <taxon>Diaporthe eres species complex</taxon>
    </lineage>
</organism>
<dbReference type="InterPro" id="IPR013968">
    <property type="entry name" value="PKS_KR"/>
</dbReference>
<comment type="caution">
    <text evidence="13">The sequence shown here is derived from an EMBL/GenBank/DDBJ whole genome shotgun (WGS) entry which is preliminary data.</text>
</comment>
<feature type="region of interest" description="Disordered" evidence="9">
    <location>
        <begin position="2322"/>
        <end position="2391"/>
    </location>
</feature>
<dbReference type="CDD" id="cd05930">
    <property type="entry name" value="A_NRPS"/>
    <property type="match status" value="1"/>
</dbReference>
<dbReference type="InterPro" id="IPR016036">
    <property type="entry name" value="Malonyl_transacylase_ACP-bd"/>
</dbReference>
<dbReference type="SUPFAM" id="SSF56801">
    <property type="entry name" value="Acetyl-CoA synthetase-like"/>
    <property type="match status" value="1"/>
</dbReference>
<dbReference type="Pfam" id="PF14765">
    <property type="entry name" value="PS-DH"/>
    <property type="match status" value="1"/>
</dbReference>
<evidence type="ECO:0000313" key="14">
    <source>
        <dbReference type="Proteomes" id="UP001430848"/>
    </source>
</evidence>
<dbReference type="Pfam" id="PF00550">
    <property type="entry name" value="PP-binding"/>
    <property type="match status" value="2"/>
</dbReference>
<evidence type="ECO:0000256" key="9">
    <source>
        <dbReference type="SAM" id="MobiDB-lite"/>
    </source>
</evidence>
<dbReference type="Gene3D" id="3.40.50.12780">
    <property type="entry name" value="N-terminal domain of ligase-like"/>
    <property type="match status" value="1"/>
</dbReference>
<gene>
    <name evidence="13" type="ORF">SLS63_010684</name>
</gene>
<dbReference type="SMART" id="SM00827">
    <property type="entry name" value="PKS_AT"/>
    <property type="match status" value="1"/>
</dbReference>
<dbReference type="InterPro" id="IPR020845">
    <property type="entry name" value="AMP-binding_CS"/>
</dbReference>
<feature type="domain" description="Carrier" evidence="10">
    <location>
        <begin position="2242"/>
        <end position="2319"/>
    </location>
</feature>
<dbReference type="PROSITE" id="PS52019">
    <property type="entry name" value="PKS_MFAS_DH"/>
    <property type="match status" value="1"/>
</dbReference>
<dbReference type="InterPro" id="IPR042104">
    <property type="entry name" value="PKS_dehydratase_sf"/>
</dbReference>
<dbReference type="PROSITE" id="PS50075">
    <property type="entry name" value="CARRIER"/>
    <property type="match status" value="2"/>
</dbReference>
<evidence type="ECO:0000256" key="4">
    <source>
        <dbReference type="ARBA" id="ARBA00022679"/>
    </source>
</evidence>
<dbReference type="CDD" id="cd02440">
    <property type="entry name" value="AdoMet_MTases"/>
    <property type="match status" value="1"/>
</dbReference>
<feature type="compositionally biased region" description="Polar residues" evidence="9">
    <location>
        <begin position="2331"/>
        <end position="2345"/>
    </location>
</feature>
<dbReference type="Pfam" id="PF00668">
    <property type="entry name" value="Condensation"/>
    <property type="match status" value="1"/>
</dbReference>
<dbReference type="InterPro" id="IPR036736">
    <property type="entry name" value="ACP-like_sf"/>
</dbReference>
<dbReference type="Gene3D" id="3.40.50.150">
    <property type="entry name" value="Vaccinia Virus protein VP39"/>
    <property type="match status" value="1"/>
</dbReference>
<dbReference type="Gene3D" id="3.40.47.10">
    <property type="match status" value="1"/>
</dbReference>
<dbReference type="SUPFAM" id="SSF47336">
    <property type="entry name" value="ACP-like"/>
    <property type="match status" value="2"/>
</dbReference>
<feature type="domain" description="PKS/mFAS DH" evidence="12">
    <location>
        <begin position="800"/>
        <end position="1105"/>
    </location>
</feature>
<keyword evidence="14" id="KW-1185">Reference proteome</keyword>
<dbReference type="Pfam" id="PF00698">
    <property type="entry name" value="Acyl_transf_1"/>
    <property type="match status" value="1"/>
</dbReference>
<dbReference type="InterPro" id="IPR049551">
    <property type="entry name" value="PKS_DH_C"/>
</dbReference>
<dbReference type="PANTHER" id="PTHR43775">
    <property type="entry name" value="FATTY ACID SYNTHASE"/>
    <property type="match status" value="1"/>
</dbReference>
<dbReference type="Pfam" id="PF21089">
    <property type="entry name" value="PKS_DH_N"/>
    <property type="match status" value="1"/>
</dbReference>
<dbReference type="Pfam" id="PF00109">
    <property type="entry name" value="ketoacyl-synt"/>
    <property type="match status" value="1"/>
</dbReference>
<dbReference type="InterPro" id="IPR050091">
    <property type="entry name" value="PKS_NRPS_Biosynth_Enz"/>
</dbReference>
<evidence type="ECO:0000259" key="10">
    <source>
        <dbReference type="PROSITE" id="PS50075"/>
    </source>
</evidence>
<keyword evidence="2" id="KW-0597">Phosphoprotein</keyword>
<dbReference type="InterPro" id="IPR045851">
    <property type="entry name" value="AMP-bd_C_sf"/>
</dbReference>
<dbReference type="PANTHER" id="PTHR43775:SF20">
    <property type="entry name" value="HYBRID PKS-NRPS SYNTHETASE APDA"/>
    <property type="match status" value="1"/>
</dbReference>
<name>A0ABR1NWB0_DIAER</name>
<dbReference type="PROSITE" id="PS52004">
    <property type="entry name" value="KS3_2"/>
    <property type="match status" value="1"/>
</dbReference>
<dbReference type="SMART" id="SM00823">
    <property type="entry name" value="PKS_PP"/>
    <property type="match status" value="2"/>
</dbReference>
<dbReference type="SUPFAM" id="SSF52151">
    <property type="entry name" value="FabD/lysophospholipase-like"/>
    <property type="match status" value="1"/>
</dbReference>
<dbReference type="SUPFAM" id="SSF51735">
    <property type="entry name" value="NAD(P)-binding Rossmann-fold domains"/>
    <property type="match status" value="1"/>
</dbReference>
<dbReference type="Gene3D" id="1.10.1200.10">
    <property type="entry name" value="ACP-like"/>
    <property type="match status" value="2"/>
</dbReference>
<dbReference type="InterPro" id="IPR014043">
    <property type="entry name" value="Acyl_transferase_dom"/>
</dbReference>
<dbReference type="Gene3D" id="3.40.366.10">
    <property type="entry name" value="Malonyl-Coenzyme A Acyl Carrier Protein, domain 2"/>
    <property type="match status" value="1"/>
</dbReference>
<dbReference type="SMART" id="SM00826">
    <property type="entry name" value="PKS_DH"/>
    <property type="match status" value="1"/>
</dbReference>
<reference evidence="13 14" key="1">
    <citation type="submission" date="2024-02" db="EMBL/GenBank/DDBJ databases">
        <title>De novo assembly and annotation of 12 fungi associated with fruit tree decline syndrome in Ontario, Canada.</title>
        <authorList>
            <person name="Sulman M."/>
            <person name="Ellouze W."/>
            <person name="Ilyukhin E."/>
        </authorList>
    </citation>
    <scope>NUCLEOTIDE SEQUENCE [LARGE SCALE GENOMIC DNA]</scope>
    <source>
        <strain evidence="13 14">M169</strain>
    </source>
</reference>
<keyword evidence="4" id="KW-0808">Transferase</keyword>
<keyword evidence="7" id="KW-0511">Multifunctional enzyme</keyword>
<dbReference type="Proteomes" id="UP001430848">
    <property type="component" value="Unassembled WGS sequence"/>
</dbReference>
<evidence type="ECO:0000259" key="12">
    <source>
        <dbReference type="PROSITE" id="PS52019"/>
    </source>
</evidence>
<dbReference type="InterPro" id="IPR006162">
    <property type="entry name" value="Ppantetheine_attach_site"/>
</dbReference>
<dbReference type="Gene3D" id="3.30.559.30">
    <property type="entry name" value="Nonribosomal peptide synthetase, condensation domain"/>
    <property type="match status" value="1"/>
</dbReference>
<dbReference type="InterPro" id="IPR020806">
    <property type="entry name" value="PKS_PP-bd"/>
</dbReference>
<dbReference type="InterPro" id="IPR036291">
    <property type="entry name" value="NAD(P)-bd_dom_sf"/>
</dbReference>
<dbReference type="Pfam" id="PF13489">
    <property type="entry name" value="Methyltransf_23"/>
    <property type="match status" value="1"/>
</dbReference>
<dbReference type="PROSITE" id="PS00455">
    <property type="entry name" value="AMP_BINDING"/>
    <property type="match status" value="1"/>
</dbReference>
<dbReference type="EMBL" id="JAKNSF020000091">
    <property type="protein sequence ID" value="KAK7717829.1"/>
    <property type="molecule type" value="Genomic_DNA"/>
</dbReference>
<dbReference type="SUPFAM" id="SSF53335">
    <property type="entry name" value="S-adenosyl-L-methionine-dependent methyltransferases"/>
    <property type="match status" value="1"/>
</dbReference>
<feature type="region of interest" description="N-terminal hotdog fold" evidence="8">
    <location>
        <begin position="800"/>
        <end position="934"/>
    </location>
</feature>
<evidence type="ECO:0000313" key="13">
    <source>
        <dbReference type="EMBL" id="KAK7717829.1"/>
    </source>
</evidence>
<dbReference type="InterPro" id="IPR023213">
    <property type="entry name" value="CAT-like_dom_sf"/>
</dbReference>
<dbReference type="Gene3D" id="3.10.129.110">
    <property type="entry name" value="Polyketide synthase dehydratase"/>
    <property type="match status" value="1"/>
</dbReference>
<keyword evidence="6" id="KW-0560">Oxidoreductase</keyword>
<dbReference type="InterPro" id="IPR009081">
    <property type="entry name" value="PP-bd_ACP"/>
</dbReference>
<evidence type="ECO:0000256" key="3">
    <source>
        <dbReference type="ARBA" id="ARBA00022598"/>
    </source>
</evidence>
<protein>
    <submittedName>
        <fullName evidence="13">Hybrid PKS-NRPS biosynthetic cluster</fullName>
    </submittedName>
</protein>
<dbReference type="Gene3D" id="3.30.559.10">
    <property type="entry name" value="Chloramphenicol acetyltransferase-like domain"/>
    <property type="match status" value="1"/>
</dbReference>
<dbReference type="InterPro" id="IPR014030">
    <property type="entry name" value="Ketoacyl_synth_N"/>
</dbReference>
<dbReference type="InterPro" id="IPR016039">
    <property type="entry name" value="Thiolase-like"/>
</dbReference>
<dbReference type="Gene3D" id="3.40.50.720">
    <property type="entry name" value="NAD(P)-binding Rossmann-like Domain"/>
    <property type="match status" value="1"/>
</dbReference>
<dbReference type="PROSITE" id="PS00012">
    <property type="entry name" value="PHOSPHOPANTETHEINE"/>
    <property type="match status" value="1"/>
</dbReference>
<dbReference type="CDD" id="cd19532">
    <property type="entry name" value="C_PKS-NRPS"/>
    <property type="match status" value="1"/>
</dbReference>
<accession>A0ABR1NWB0</accession>
<dbReference type="SUPFAM" id="SSF53901">
    <property type="entry name" value="Thiolase-like"/>
    <property type="match status" value="1"/>
</dbReference>
<dbReference type="InterPro" id="IPR049900">
    <property type="entry name" value="PKS_mFAS_DH"/>
</dbReference>
<dbReference type="Gene3D" id="3.30.300.30">
    <property type="match status" value="1"/>
</dbReference>
<dbReference type="InterPro" id="IPR014031">
    <property type="entry name" value="Ketoacyl_synth_C"/>
</dbReference>
<evidence type="ECO:0000256" key="2">
    <source>
        <dbReference type="ARBA" id="ARBA00022553"/>
    </source>
</evidence>
<keyword evidence="5" id="KW-0677">Repeat</keyword>
<dbReference type="InterPro" id="IPR049552">
    <property type="entry name" value="PKS_DH_N"/>
</dbReference>
<feature type="domain" description="Ketosynthase family 3 (KS3)" evidence="11">
    <location>
        <begin position="2"/>
        <end position="434"/>
    </location>
</feature>
<dbReference type="SUPFAM" id="SSF55048">
    <property type="entry name" value="Probable ACP-binding domain of malonyl-CoA ACP transacylase"/>
    <property type="match status" value="1"/>
</dbReference>
<feature type="region of interest" description="C-terminal hotdog fold" evidence="8">
    <location>
        <begin position="949"/>
        <end position="1105"/>
    </location>
</feature>